<name>A0A4Z0QX36_9FIRM</name>
<dbReference type="PANTHER" id="PTHR42756">
    <property type="entry name" value="TRANSCRIPTIONAL REGULATOR, MARR"/>
    <property type="match status" value="1"/>
</dbReference>
<evidence type="ECO:0000256" key="3">
    <source>
        <dbReference type="ARBA" id="ARBA00023163"/>
    </source>
</evidence>
<sequence length="150" mass="17561">MQNDEILLMIKEFSNVSHEFNSKTFKFIDDQLNKTGLVRTHFRMLQELVDGKELSMSDLSEILHVTKPNITVLTDKLVKLDYVERVNSSRDRRVFLIRITDEGKKFMNKSAEELIKSSARFFGNLDDEDLELIKQTTQAMKKLLSKFNKE</sequence>
<dbReference type="PROSITE" id="PS50995">
    <property type="entry name" value="HTH_MARR_2"/>
    <property type="match status" value="1"/>
</dbReference>
<proteinExistence type="predicted"/>
<evidence type="ECO:0000313" key="5">
    <source>
        <dbReference type="EMBL" id="TGE35361.1"/>
    </source>
</evidence>
<comment type="caution">
    <text evidence="5">The sequence shown here is derived from an EMBL/GenBank/DDBJ whole genome shotgun (WGS) entry which is preliminary data.</text>
</comment>
<organism evidence="5 6">
    <name type="scientific">Desulfosporosinus fructosivorans</name>
    <dbReference type="NCBI Taxonomy" id="2018669"/>
    <lineage>
        <taxon>Bacteria</taxon>
        <taxon>Bacillati</taxon>
        <taxon>Bacillota</taxon>
        <taxon>Clostridia</taxon>
        <taxon>Eubacteriales</taxon>
        <taxon>Desulfitobacteriaceae</taxon>
        <taxon>Desulfosporosinus</taxon>
    </lineage>
</organism>
<accession>A0A4Z0QX36</accession>
<dbReference type="InterPro" id="IPR036388">
    <property type="entry name" value="WH-like_DNA-bd_sf"/>
</dbReference>
<keyword evidence="1" id="KW-0805">Transcription regulation</keyword>
<keyword evidence="3" id="KW-0804">Transcription</keyword>
<dbReference type="RefSeq" id="WP_135551937.1">
    <property type="nucleotide sequence ID" value="NZ_SPQQ01000015.1"/>
</dbReference>
<dbReference type="Pfam" id="PF12802">
    <property type="entry name" value="MarR_2"/>
    <property type="match status" value="1"/>
</dbReference>
<dbReference type="InterPro" id="IPR036390">
    <property type="entry name" value="WH_DNA-bd_sf"/>
</dbReference>
<keyword evidence="6" id="KW-1185">Reference proteome</keyword>
<dbReference type="GO" id="GO:0003700">
    <property type="term" value="F:DNA-binding transcription factor activity"/>
    <property type="evidence" value="ECO:0007669"/>
    <property type="project" value="InterPro"/>
</dbReference>
<dbReference type="SMART" id="SM00347">
    <property type="entry name" value="HTH_MARR"/>
    <property type="match status" value="1"/>
</dbReference>
<evidence type="ECO:0000256" key="2">
    <source>
        <dbReference type="ARBA" id="ARBA00023125"/>
    </source>
</evidence>
<evidence type="ECO:0000313" key="6">
    <source>
        <dbReference type="Proteomes" id="UP000298460"/>
    </source>
</evidence>
<dbReference type="PANTHER" id="PTHR42756:SF1">
    <property type="entry name" value="TRANSCRIPTIONAL REPRESSOR OF EMRAB OPERON"/>
    <property type="match status" value="1"/>
</dbReference>
<dbReference type="InterPro" id="IPR000835">
    <property type="entry name" value="HTH_MarR-typ"/>
</dbReference>
<gene>
    <name evidence="5" type="ORF">E4K67_25550</name>
</gene>
<protein>
    <submittedName>
        <fullName evidence="5">MarR family transcriptional regulator</fullName>
    </submittedName>
</protein>
<evidence type="ECO:0000256" key="1">
    <source>
        <dbReference type="ARBA" id="ARBA00023015"/>
    </source>
</evidence>
<reference evidence="5 6" key="1">
    <citation type="submission" date="2019-03" db="EMBL/GenBank/DDBJ databases">
        <title>Draft Genome Sequence of Desulfosporosinus fructosivorans Strain 63.6F, Isolated from Marine Sediment in the Baltic Sea.</title>
        <authorList>
            <person name="Hausmann B."/>
            <person name="Vandieken V."/>
            <person name="Pjevac P."/>
            <person name="Schreck K."/>
            <person name="Herbold C.W."/>
            <person name="Loy A."/>
        </authorList>
    </citation>
    <scope>NUCLEOTIDE SEQUENCE [LARGE SCALE GENOMIC DNA]</scope>
    <source>
        <strain evidence="5 6">63.6F</strain>
    </source>
</reference>
<dbReference type="Proteomes" id="UP000298460">
    <property type="component" value="Unassembled WGS sequence"/>
</dbReference>
<dbReference type="SUPFAM" id="SSF46785">
    <property type="entry name" value="Winged helix' DNA-binding domain"/>
    <property type="match status" value="1"/>
</dbReference>
<dbReference type="EMBL" id="SPQQ01000015">
    <property type="protein sequence ID" value="TGE35361.1"/>
    <property type="molecule type" value="Genomic_DNA"/>
</dbReference>
<feature type="domain" description="HTH marR-type" evidence="4">
    <location>
        <begin position="3"/>
        <end position="142"/>
    </location>
</feature>
<dbReference type="Gene3D" id="1.10.10.10">
    <property type="entry name" value="Winged helix-like DNA-binding domain superfamily/Winged helix DNA-binding domain"/>
    <property type="match status" value="1"/>
</dbReference>
<dbReference type="PRINTS" id="PR00598">
    <property type="entry name" value="HTHMARR"/>
</dbReference>
<dbReference type="GO" id="GO:0003677">
    <property type="term" value="F:DNA binding"/>
    <property type="evidence" value="ECO:0007669"/>
    <property type="project" value="UniProtKB-KW"/>
</dbReference>
<dbReference type="AlphaFoldDB" id="A0A4Z0QX36"/>
<keyword evidence="2" id="KW-0238">DNA-binding</keyword>
<dbReference type="OrthoDB" id="5461037at2"/>
<evidence type="ECO:0000259" key="4">
    <source>
        <dbReference type="PROSITE" id="PS50995"/>
    </source>
</evidence>